<keyword evidence="4" id="KW-1185">Reference proteome</keyword>
<dbReference type="InterPro" id="IPR054566">
    <property type="entry name" value="ManC/GMP-like_b-helix"/>
</dbReference>
<sequence length="359" mass="39465">MYIVILAGGSGTRFWPLSRQHSPKQLMSVLGGKSMLQRTVERVLPLKPKRLLVVTNALQSRETARQLEEYQQAARIDIVAEPVGRNTAPAIGLAATIIAGHDPAGLMVVLPADHYIADEEGFRDSLRTAREAALNGYLVTLGITPTRPETGYGYIEADAELRGNGPYPVRRFVEKPSLDKALTFLAAGNFYWNSGMFVWRADVILDQILAHMPTLAARLAELTFTADVWAPEDLKPQIARLYQEVAPESIDFGVMEKADNVMVIPTNFGWSDVGSWNALPEVIPGDDDGNLAINTRQLVTIDATGCLVYGSDKVAALIGVRDLVVVDCPDALLVCPKERAQDVKKIVEELERQGRKEYL</sequence>
<keyword evidence="3" id="KW-0808">Transferase</keyword>
<dbReference type="InterPro" id="IPR005835">
    <property type="entry name" value="NTP_transferase_dom"/>
</dbReference>
<dbReference type="Proteomes" id="UP000756860">
    <property type="component" value="Unassembled WGS sequence"/>
</dbReference>
<feature type="domain" description="MannoseP isomerase/GMP-like beta-helix" evidence="2">
    <location>
        <begin position="298"/>
        <end position="350"/>
    </location>
</feature>
<keyword evidence="3" id="KW-0548">Nucleotidyltransferase</keyword>
<name>A0ABS5SH79_9BACT</name>
<organism evidence="3 4">
    <name type="scientific">Geomobilimonas luticola</name>
    <dbReference type="NCBI Taxonomy" id="1114878"/>
    <lineage>
        <taxon>Bacteria</taxon>
        <taxon>Pseudomonadati</taxon>
        <taxon>Thermodesulfobacteriota</taxon>
        <taxon>Desulfuromonadia</taxon>
        <taxon>Geobacterales</taxon>
        <taxon>Geobacteraceae</taxon>
        <taxon>Geomobilimonas</taxon>
    </lineage>
</organism>
<gene>
    <name evidence="3" type="ORF">KI810_13185</name>
</gene>
<proteinExistence type="predicted"/>
<comment type="caution">
    <text evidence="3">The sequence shown here is derived from an EMBL/GenBank/DDBJ whole genome shotgun (WGS) entry which is preliminary data.</text>
</comment>
<dbReference type="EMBL" id="JAHCVK010000006">
    <property type="protein sequence ID" value="MBT0654017.1"/>
    <property type="molecule type" value="Genomic_DNA"/>
</dbReference>
<dbReference type="GO" id="GO:0016779">
    <property type="term" value="F:nucleotidyltransferase activity"/>
    <property type="evidence" value="ECO:0007669"/>
    <property type="project" value="UniProtKB-KW"/>
</dbReference>
<dbReference type="SUPFAM" id="SSF53448">
    <property type="entry name" value="Nucleotide-diphospho-sugar transferases"/>
    <property type="match status" value="1"/>
</dbReference>
<dbReference type="RefSeq" id="WP_214176019.1">
    <property type="nucleotide sequence ID" value="NZ_JAHCVK010000006.1"/>
</dbReference>
<dbReference type="InterPro" id="IPR051161">
    <property type="entry name" value="Mannose-6P_isomerase_type2"/>
</dbReference>
<dbReference type="Gene3D" id="3.90.550.10">
    <property type="entry name" value="Spore Coat Polysaccharide Biosynthesis Protein SpsA, Chain A"/>
    <property type="match status" value="1"/>
</dbReference>
<evidence type="ECO:0000259" key="2">
    <source>
        <dbReference type="Pfam" id="PF22640"/>
    </source>
</evidence>
<protein>
    <submittedName>
        <fullName evidence="3">Mannose-1-phosphate guanylyltransferase</fullName>
    </submittedName>
</protein>
<dbReference type="Pfam" id="PF00483">
    <property type="entry name" value="NTP_transferase"/>
    <property type="match status" value="1"/>
</dbReference>
<dbReference type="InterPro" id="IPR049577">
    <property type="entry name" value="GMPP_N"/>
</dbReference>
<dbReference type="SUPFAM" id="SSF159283">
    <property type="entry name" value="Guanosine diphospho-D-mannose pyrophosphorylase/mannose-6-phosphate isomerase linker domain"/>
    <property type="match status" value="1"/>
</dbReference>
<evidence type="ECO:0000313" key="3">
    <source>
        <dbReference type="EMBL" id="MBT0654017.1"/>
    </source>
</evidence>
<dbReference type="CDD" id="cd02509">
    <property type="entry name" value="GDP-M1P_Guanylyltransferase"/>
    <property type="match status" value="1"/>
</dbReference>
<feature type="domain" description="Nucleotidyl transferase" evidence="1">
    <location>
        <begin position="4"/>
        <end position="283"/>
    </location>
</feature>
<dbReference type="Pfam" id="PF22640">
    <property type="entry name" value="ManC_GMP_beta-helix"/>
    <property type="match status" value="1"/>
</dbReference>
<dbReference type="PANTHER" id="PTHR46390:SF1">
    <property type="entry name" value="MANNOSE-1-PHOSPHATE GUANYLYLTRANSFERASE"/>
    <property type="match status" value="1"/>
</dbReference>
<dbReference type="InterPro" id="IPR029044">
    <property type="entry name" value="Nucleotide-diphossugar_trans"/>
</dbReference>
<dbReference type="PANTHER" id="PTHR46390">
    <property type="entry name" value="MANNOSE-1-PHOSPHATE GUANYLYLTRANSFERASE"/>
    <property type="match status" value="1"/>
</dbReference>
<reference evidence="3 4" key="1">
    <citation type="submission" date="2021-05" db="EMBL/GenBank/DDBJ databases">
        <title>The draft genome of Geobacter luticola JCM 17780.</title>
        <authorList>
            <person name="Xu Z."/>
            <person name="Masuda Y."/>
            <person name="Itoh H."/>
            <person name="Senoo K."/>
        </authorList>
    </citation>
    <scope>NUCLEOTIDE SEQUENCE [LARGE SCALE GENOMIC DNA]</scope>
    <source>
        <strain evidence="3 4">JCM 17780</strain>
    </source>
</reference>
<evidence type="ECO:0000259" key="1">
    <source>
        <dbReference type="Pfam" id="PF00483"/>
    </source>
</evidence>
<accession>A0ABS5SH79</accession>
<evidence type="ECO:0000313" key="4">
    <source>
        <dbReference type="Proteomes" id="UP000756860"/>
    </source>
</evidence>